<protein>
    <submittedName>
        <fullName evidence="1">Uncharacterized protein</fullName>
    </submittedName>
</protein>
<organism evidence="1 2">
    <name type="scientific">Achlya hypogyna</name>
    <name type="common">Oomycete</name>
    <name type="synonym">Protoachlya hypogyna</name>
    <dbReference type="NCBI Taxonomy" id="1202772"/>
    <lineage>
        <taxon>Eukaryota</taxon>
        <taxon>Sar</taxon>
        <taxon>Stramenopiles</taxon>
        <taxon>Oomycota</taxon>
        <taxon>Saprolegniomycetes</taxon>
        <taxon>Saprolegniales</taxon>
        <taxon>Achlyaceae</taxon>
        <taxon>Achlya</taxon>
    </lineage>
</organism>
<dbReference type="Proteomes" id="UP000243579">
    <property type="component" value="Unassembled WGS sequence"/>
</dbReference>
<keyword evidence="2" id="KW-1185">Reference proteome</keyword>
<proteinExistence type="predicted"/>
<comment type="caution">
    <text evidence="1">The sequence shown here is derived from an EMBL/GenBank/DDBJ whole genome shotgun (WGS) entry which is preliminary data.</text>
</comment>
<gene>
    <name evidence="1" type="ORF">ACHHYP_02826</name>
</gene>
<accession>A0A1V9ZRU9</accession>
<sequence length="104" mass="12394">MYEDAMRQPNGAAWFAKSQRQTNIRKERNQFEYQRHANEDILDKFTRLLELYTHAEGCAMEDFVHTGMTPRLAAFFDDHVKVFQATMNAELQKQVPSHAWWMRN</sequence>
<evidence type="ECO:0000313" key="2">
    <source>
        <dbReference type="Proteomes" id="UP000243579"/>
    </source>
</evidence>
<dbReference type="AlphaFoldDB" id="A0A1V9ZRU9"/>
<evidence type="ECO:0000313" key="1">
    <source>
        <dbReference type="EMBL" id="OQS00735.1"/>
    </source>
</evidence>
<name>A0A1V9ZRU9_ACHHY</name>
<dbReference type="EMBL" id="JNBR01000025">
    <property type="protein sequence ID" value="OQS00735.1"/>
    <property type="molecule type" value="Genomic_DNA"/>
</dbReference>
<reference evidence="1 2" key="1">
    <citation type="journal article" date="2014" name="Genome Biol. Evol.">
        <title>The secreted proteins of Achlya hypogyna and Thraustotheca clavata identify the ancestral oomycete secretome and reveal gene acquisitions by horizontal gene transfer.</title>
        <authorList>
            <person name="Misner I."/>
            <person name="Blouin N."/>
            <person name="Leonard G."/>
            <person name="Richards T.A."/>
            <person name="Lane C.E."/>
        </authorList>
    </citation>
    <scope>NUCLEOTIDE SEQUENCE [LARGE SCALE GENOMIC DNA]</scope>
    <source>
        <strain evidence="1 2">ATCC 48635</strain>
    </source>
</reference>